<name>A0A382K6R2_9ZZZZ</name>
<organism evidence="1">
    <name type="scientific">marine metagenome</name>
    <dbReference type="NCBI Taxonomy" id="408172"/>
    <lineage>
        <taxon>unclassified sequences</taxon>
        <taxon>metagenomes</taxon>
        <taxon>ecological metagenomes</taxon>
    </lineage>
</organism>
<dbReference type="Pfam" id="PF07394">
    <property type="entry name" value="DUF1501"/>
    <property type="match status" value="1"/>
</dbReference>
<proteinExistence type="predicted"/>
<feature type="non-terminal residue" evidence="1">
    <location>
        <position position="114"/>
    </location>
</feature>
<dbReference type="EMBL" id="UINC01078284">
    <property type="protein sequence ID" value="SVC19213.1"/>
    <property type="molecule type" value="Genomic_DNA"/>
</dbReference>
<gene>
    <name evidence="1" type="ORF">METZ01_LOCUS272067</name>
</gene>
<evidence type="ECO:0008006" key="2">
    <source>
        <dbReference type="Google" id="ProtNLM"/>
    </source>
</evidence>
<protein>
    <recommendedName>
        <fullName evidence="2">DUF1501 domain-containing protein</fullName>
    </recommendedName>
</protein>
<sequence>MGFGAMGLAGLLDGAARNPLMPKSPHYRPRAKRIIHLFMNGGPSHVDTFDPKPSLQKYAGQMLPVPNLPTERKTGAAFPCPYKFSQHGQSGLPVSEIFPHTAKHMDDICVIRSM</sequence>
<dbReference type="AlphaFoldDB" id="A0A382K6R2"/>
<dbReference type="InterPro" id="IPR010869">
    <property type="entry name" value="DUF1501"/>
</dbReference>
<accession>A0A382K6R2</accession>
<reference evidence="1" key="1">
    <citation type="submission" date="2018-05" db="EMBL/GenBank/DDBJ databases">
        <authorList>
            <person name="Lanie J.A."/>
            <person name="Ng W.-L."/>
            <person name="Kazmierczak K.M."/>
            <person name="Andrzejewski T.M."/>
            <person name="Davidsen T.M."/>
            <person name="Wayne K.J."/>
            <person name="Tettelin H."/>
            <person name="Glass J.I."/>
            <person name="Rusch D."/>
            <person name="Podicherti R."/>
            <person name="Tsui H.-C.T."/>
            <person name="Winkler M.E."/>
        </authorList>
    </citation>
    <scope>NUCLEOTIDE SEQUENCE</scope>
</reference>
<evidence type="ECO:0000313" key="1">
    <source>
        <dbReference type="EMBL" id="SVC19213.1"/>
    </source>
</evidence>